<comment type="caution">
    <text evidence="2">The sequence shown here is derived from an EMBL/GenBank/DDBJ whole genome shotgun (WGS) entry which is preliminary data.</text>
</comment>
<protein>
    <submittedName>
        <fullName evidence="2">Uncharacterized protein</fullName>
    </submittedName>
</protein>
<reference evidence="2 3" key="1">
    <citation type="submission" date="2024-06" db="EMBL/GenBank/DDBJ databases">
        <title>Genomic Encyclopedia of Type Strains, Phase IV (KMG-IV): sequencing the most valuable type-strain genomes for metagenomic binning, comparative biology and taxonomic classification.</title>
        <authorList>
            <person name="Goeker M."/>
        </authorList>
    </citation>
    <scope>NUCLEOTIDE SEQUENCE [LARGE SCALE GENOMIC DNA]</scope>
    <source>
        <strain evidence="2 3">DSM 21460</strain>
    </source>
</reference>
<feature type="transmembrane region" description="Helical" evidence="1">
    <location>
        <begin position="45"/>
        <end position="64"/>
    </location>
</feature>
<feature type="transmembrane region" description="Helical" evidence="1">
    <location>
        <begin position="12"/>
        <end position="33"/>
    </location>
</feature>
<keyword evidence="1" id="KW-1133">Transmembrane helix</keyword>
<dbReference type="Proteomes" id="UP001549162">
    <property type="component" value="Unassembled WGS sequence"/>
</dbReference>
<proteinExistence type="predicted"/>
<dbReference type="EMBL" id="JBEPMA010000013">
    <property type="protein sequence ID" value="MET3618032.1"/>
    <property type="molecule type" value="Genomic_DNA"/>
</dbReference>
<organism evidence="2 3">
    <name type="scientific">Peptoniphilus olsenii</name>
    <dbReference type="NCBI Taxonomy" id="411570"/>
    <lineage>
        <taxon>Bacteria</taxon>
        <taxon>Bacillati</taxon>
        <taxon>Bacillota</taxon>
        <taxon>Tissierellia</taxon>
        <taxon>Tissierellales</taxon>
        <taxon>Peptoniphilaceae</taxon>
        <taxon>Peptoniphilus</taxon>
    </lineage>
</organism>
<name>A0ABV2JB61_9FIRM</name>
<sequence>MNYIVLVNINFLKFFVTVGILYLFFYCSAYKFFKSRKNIKHIINIIARSISIILLLSLIILYFIGFNTIDIDI</sequence>
<keyword evidence="3" id="KW-1185">Reference proteome</keyword>
<keyword evidence="1" id="KW-0472">Membrane</keyword>
<evidence type="ECO:0000313" key="3">
    <source>
        <dbReference type="Proteomes" id="UP001549162"/>
    </source>
</evidence>
<accession>A0ABV2JB61</accession>
<gene>
    <name evidence="2" type="ORF">ABID14_001667</name>
</gene>
<evidence type="ECO:0000256" key="1">
    <source>
        <dbReference type="SAM" id="Phobius"/>
    </source>
</evidence>
<evidence type="ECO:0000313" key="2">
    <source>
        <dbReference type="EMBL" id="MET3618032.1"/>
    </source>
</evidence>
<keyword evidence="1" id="KW-0812">Transmembrane</keyword>